<dbReference type="Proteomes" id="UP000243499">
    <property type="component" value="Chromosome 3"/>
</dbReference>
<dbReference type="AlphaFoldDB" id="A0A2T8KJJ3"/>
<organism evidence="1">
    <name type="scientific">Panicum hallii</name>
    <dbReference type="NCBI Taxonomy" id="206008"/>
    <lineage>
        <taxon>Eukaryota</taxon>
        <taxon>Viridiplantae</taxon>
        <taxon>Streptophyta</taxon>
        <taxon>Embryophyta</taxon>
        <taxon>Tracheophyta</taxon>
        <taxon>Spermatophyta</taxon>
        <taxon>Magnoliopsida</taxon>
        <taxon>Liliopsida</taxon>
        <taxon>Poales</taxon>
        <taxon>Poaceae</taxon>
        <taxon>PACMAD clade</taxon>
        <taxon>Panicoideae</taxon>
        <taxon>Panicodae</taxon>
        <taxon>Paniceae</taxon>
        <taxon>Panicinae</taxon>
        <taxon>Panicum</taxon>
        <taxon>Panicum sect. Panicum</taxon>
    </lineage>
</organism>
<dbReference type="Gramene" id="PVH62357">
    <property type="protein sequence ID" value="PVH62357"/>
    <property type="gene ID" value="PAHAL_3G273700"/>
</dbReference>
<accession>A0A2T8KJJ3</accession>
<evidence type="ECO:0000313" key="1">
    <source>
        <dbReference type="EMBL" id="PVH62357.1"/>
    </source>
</evidence>
<gene>
    <name evidence="1" type="ORF">PAHAL_3G273700</name>
</gene>
<name>A0A2T8KJJ3_9POAL</name>
<proteinExistence type="predicted"/>
<reference evidence="1" key="1">
    <citation type="submission" date="2018-04" db="EMBL/GenBank/DDBJ databases">
        <title>WGS assembly of Panicum hallii.</title>
        <authorList>
            <person name="Lovell J."/>
            <person name="Jenkins J."/>
            <person name="Lowry D."/>
            <person name="Mamidi S."/>
            <person name="Sreedasyam A."/>
            <person name="Weng X."/>
            <person name="Barry K."/>
            <person name="Bonette J."/>
            <person name="Campitelli B."/>
            <person name="Daum C."/>
            <person name="Gordon S."/>
            <person name="Gould B."/>
            <person name="Lipzen A."/>
            <person name="Macqueen A."/>
            <person name="Palacio-Mejia J."/>
            <person name="Plott C."/>
            <person name="Shakirov E."/>
            <person name="Shu S."/>
            <person name="Yoshinaga Y."/>
            <person name="Zane M."/>
            <person name="Rokhsar D."/>
            <person name="Grimwood J."/>
            <person name="Schmutz J."/>
            <person name="Juenger T."/>
        </authorList>
    </citation>
    <scope>NUCLEOTIDE SEQUENCE [LARGE SCALE GENOMIC DNA]</scope>
    <source>
        <strain evidence="1">FIL2</strain>
    </source>
</reference>
<sequence length="150" mass="16531">MNRALGARLRVIHPYNEFPINQSVIVLQAVQSPQRKEKEKMGLGVRLLPPLWPLQMMLLAAATASVKFASQFGKSMKDKRAAIRACLHLPGVIKRSLKRQTGPGAEDGSQGEAVVPVARAPVPRAQGLRFRSWQAAQHASTSRQLTRFSN</sequence>
<protein>
    <submittedName>
        <fullName evidence="1">Uncharacterized protein</fullName>
    </submittedName>
</protein>
<dbReference type="EMBL" id="CM008048">
    <property type="protein sequence ID" value="PVH62357.1"/>
    <property type="molecule type" value="Genomic_DNA"/>
</dbReference>